<reference evidence="2 3" key="1">
    <citation type="journal article" date="2015" name="Int. J. Syst. Evol. Microbiol.">
        <title>Rhizobium anhuiense sp. nov., isolated from effective nodules of Vicia faba and Pisum sativum.</title>
        <authorList>
            <person name="Zhang Y.J."/>
            <person name="Zheng W.T."/>
            <person name="Everall I."/>
            <person name="Young J.P."/>
            <person name="Zhang X.X."/>
            <person name="Tian C.F."/>
            <person name="Sui X.H."/>
            <person name="Wang E.T."/>
            <person name="Chen W.X."/>
        </authorList>
    </citation>
    <scope>NUCLEOTIDE SEQUENCE [LARGE SCALE GENOMIC DNA]</scope>
    <source>
        <strain evidence="2 3">CCBAU 23252</strain>
    </source>
</reference>
<dbReference type="Proteomes" id="UP000273611">
    <property type="component" value="Unassembled WGS sequence"/>
</dbReference>
<evidence type="ECO:0000256" key="1">
    <source>
        <dbReference type="SAM" id="SignalP"/>
    </source>
</evidence>
<accession>A0A432N980</accession>
<sequence>MKFVLSVILAFLVSMSGTAMGQEKHVVEIVTMNLKDGVSAEAFAKVDKALEDQHVSKQPGFVSRETAINGRQWLVIVHWKSAAAAQASMDSFADAPAASEFMSMIDASTMTMTRYDLVIR</sequence>
<organism evidence="2 3">
    <name type="scientific">Rhizobium anhuiense</name>
    <dbReference type="NCBI Taxonomy" id="1184720"/>
    <lineage>
        <taxon>Bacteria</taxon>
        <taxon>Pseudomonadati</taxon>
        <taxon>Pseudomonadota</taxon>
        <taxon>Alphaproteobacteria</taxon>
        <taxon>Hyphomicrobiales</taxon>
        <taxon>Rhizobiaceae</taxon>
        <taxon>Rhizobium/Agrobacterium group</taxon>
        <taxon>Rhizobium</taxon>
    </lineage>
</organism>
<evidence type="ECO:0000313" key="2">
    <source>
        <dbReference type="EMBL" id="RUL96091.1"/>
    </source>
</evidence>
<protein>
    <recommendedName>
        <fullName evidence="4">ABM domain-containing protein</fullName>
    </recommendedName>
</protein>
<name>A0A432N980_9HYPH</name>
<dbReference type="SUPFAM" id="SSF54909">
    <property type="entry name" value="Dimeric alpha+beta barrel"/>
    <property type="match status" value="1"/>
</dbReference>
<dbReference type="Gene3D" id="3.30.70.100">
    <property type="match status" value="1"/>
</dbReference>
<dbReference type="EMBL" id="RIBW01000025">
    <property type="protein sequence ID" value="RUL96091.1"/>
    <property type="molecule type" value="Genomic_DNA"/>
</dbReference>
<keyword evidence="1" id="KW-0732">Signal</keyword>
<evidence type="ECO:0008006" key="4">
    <source>
        <dbReference type="Google" id="ProtNLM"/>
    </source>
</evidence>
<evidence type="ECO:0000313" key="3">
    <source>
        <dbReference type="Proteomes" id="UP000273611"/>
    </source>
</evidence>
<feature type="chain" id="PRO_5019310157" description="ABM domain-containing protein" evidence="1">
    <location>
        <begin position="22"/>
        <end position="120"/>
    </location>
</feature>
<proteinExistence type="predicted"/>
<dbReference type="GeneID" id="75220074"/>
<gene>
    <name evidence="2" type="ORF">EEQ99_32015</name>
</gene>
<dbReference type="RefSeq" id="WP_025554542.1">
    <property type="nucleotide sequence ID" value="NZ_BMFI01000022.1"/>
</dbReference>
<comment type="caution">
    <text evidence="2">The sequence shown here is derived from an EMBL/GenBank/DDBJ whole genome shotgun (WGS) entry which is preliminary data.</text>
</comment>
<dbReference type="AlphaFoldDB" id="A0A432N980"/>
<feature type="signal peptide" evidence="1">
    <location>
        <begin position="1"/>
        <end position="21"/>
    </location>
</feature>
<dbReference type="InterPro" id="IPR011008">
    <property type="entry name" value="Dimeric_a/b-barrel"/>
</dbReference>